<dbReference type="InterPro" id="IPR050266">
    <property type="entry name" value="AB_hydrolase_sf"/>
</dbReference>
<dbReference type="PANTHER" id="PTHR43798">
    <property type="entry name" value="MONOACYLGLYCEROL LIPASE"/>
    <property type="match status" value="1"/>
</dbReference>
<dbReference type="Proteomes" id="UP000092612">
    <property type="component" value="Unassembled WGS sequence"/>
</dbReference>
<dbReference type="PRINTS" id="PR00412">
    <property type="entry name" value="EPOXHYDRLASE"/>
</dbReference>
<organism evidence="2 3">
    <name type="scientific">Polaribacter reichenbachii</name>
    <dbReference type="NCBI Taxonomy" id="996801"/>
    <lineage>
        <taxon>Bacteria</taxon>
        <taxon>Pseudomonadati</taxon>
        <taxon>Bacteroidota</taxon>
        <taxon>Flavobacteriia</taxon>
        <taxon>Flavobacteriales</taxon>
        <taxon>Flavobacteriaceae</taxon>
    </lineage>
</organism>
<accession>A0A1B8U5F9</accession>
<dbReference type="EMBL" id="LSFL01000009">
    <property type="protein sequence ID" value="OBY67055.1"/>
    <property type="molecule type" value="Genomic_DNA"/>
</dbReference>
<dbReference type="GO" id="GO:0047372">
    <property type="term" value="F:monoacylglycerol lipase activity"/>
    <property type="evidence" value="ECO:0007669"/>
    <property type="project" value="TreeGrafter"/>
</dbReference>
<dbReference type="OrthoDB" id="9799612at2"/>
<feature type="domain" description="AB hydrolase-1" evidence="1">
    <location>
        <begin position="31"/>
        <end position="274"/>
    </location>
</feature>
<evidence type="ECO:0000313" key="2">
    <source>
        <dbReference type="EMBL" id="OBY67055.1"/>
    </source>
</evidence>
<keyword evidence="3" id="KW-1185">Reference proteome</keyword>
<protein>
    <recommendedName>
        <fullName evidence="1">AB hydrolase-1 domain-containing protein</fullName>
    </recommendedName>
</protein>
<evidence type="ECO:0000313" key="3">
    <source>
        <dbReference type="Proteomes" id="UP000092612"/>
    </source>
</evidence>
<dbReference type="RefSeq" id="WP_068358080.1">
    <property type="nucleotide sequence ID" value="NZ_CP019337.1"/>
</dbReference>
<name>A0A1B8U5F9_9FLAO</name>
<dbReference type="AlphaFoldDB" id="A0A1B8U5F9"/>
<dbReference type="STRING" id="996801.BW723_15440"/>
<dbReference type="InterPro" id="IPR029058">
    <property type="entry name" value="AB_hydrolase_fold"/>
</dbReference>
<evidence type="ECO:0000259" key="1">
    <source>
        <dbReference type="Pfam" id="PF00561"/>
    </source>
</evidence>
<dbReference type="Gene3D" id="3.40.50.1820">
    <property type="entry name" value="alpha/beta hydrolase"/>
    <property type="match status" value="1"/>
</dbReference>
<dbReference type="KEGG" id="prn:BW723_15440"/>
<dbReference type="PANTHER" id="PTHR43798:SF33">
    <property type="entry name" value="HYDROLASE, PUTATIVE (AFU_ORTHOLOGUE AFUA_2G14860)-RELATED"/>
    <property type="match status" value="1"/>
</dbReference>
<sequence length="284" mass="33221">MTIKEWAQKGNMISVLKKKVFVIDEGTSDKTLVLFHGYATSSLDFYKVLPELSKHYRVIIQDFIGFGFSDKPTNYYINVQEQADFCLELWRILELKNITLLSHNISTQIALELVTRQRTNFVKIDIQKLIILNSTISFDQSNLSDANVHPLEHFSKKSKLMLNSFQFYKMKIKDFFYAENKITEEEIEAKWLLIQQNNGREMIDFLSSFIIESKLLWNRWHTTLQLNNIPVKIISGKNDIIFNENEATHFSEECNNSHLHFIDNCGHYPMLEKPTELISAILES</sequence>
<dbReference type="InterPro" id="IPR000639">
    <property type="entry name" value="Epox_hydrolase-like"/>
</dbReference>
<dbReference type="Pfam" id="PF00561">
    <property type="entry name" value="Abhydrolase_1"/>
    <property type="match status" value="1"/>
</dbReference>
<dbReference type="GO" id="GO:0046464">
    <property type="term" value="P:acylglycerol catabolic process"/>
    <property type="evidence" value="ECO:0007669"/>
    <property type="project" value="TreeGrafter"/>
</dbReference>
<proteinExistence type="predicted"/>
<dbReference type="InterPro" id="IPR000073">
    <property type="entry name" value="AB_hydrolase_1"/>
</dbReference>
<dbReference type="GO" id="GO:0016020">
    <property type="term" value="C:membrane"/>
    <property type="evidence" value="ECO:0007669"/>
    <property type="project" value="TreeGrafter"/>
</dbReference>
<gene>
    <name evidence="2" type="ORF">LPB301_04350</name>
</gene>
<comment type="caution">
    <text evidence="2">The sequence shown here is derived from an EMBL/GenBank/DDBJ whole genome shotgun (WGS) entry which is preliminary data.</text>
</comment>
<reference evidence="3" key="1">
    <citation type="submission" date="2016-02" db="EMBL/GenBank/DDBJ databases">
        <title>Paenibacillus sp. LPB0068, isolated from Crassostrea gigas.</title>
        <authorList>
            <person name="Shin S.-K."/>
            <person name="Yi H."/>
        </authorList>
    </citation>
    <scope>NUCLEOTIDE SEQUENCE [LARGE SCALE GENOMIC DNA]</scope>
    <source>
        <strain evidence="3">KCTC 23969</strain>
    </source>
</reference>
<dbReference type="SUPFAM" id="SSF53474">
    <property type="entry name" value="alpha/beta-Hydrolases"/>
    <property type="match status" value="1"/>
</dbReference>